<gene>
    <name evidence="2" type="ORF">BP5553_07780</name>
</gene>
<organism evidence="2 3">
    <name type="scientific">Venustampulla echinocandica</name>
    <dbReference type="NCBI Taxonomy" id="2656787"/>
    <lineage>
        <taxon>Eukaryota</taxon>
        <taxon>Fungi</taxon>
        <taxon>Dikarya</taxon>
        <taxon>Ascomycota</taxon>
        <taxon>Pezizomycotina</taxon>
        <taxon>Leotiomycetes</taxon>
        <taxon>Helotiales</taxon>
        <taxon>Pleuroascaceae</taxon>
        <taxon>Venustampulla</taxon>
    </lineage>
</organism>
<name>A0A370THI1_9HELO</name>
<dbReference type="PROSITE" id="PS50011">
    <property type="entry name" value="PROTEIN_KINASE_DOM"/>
    <property type="match status" value="1"/>
</dbReference>
<dbReference type="InterPro" id="IPR011009">
    <property type="entry name" value="Kinase-like_dom_sf"/>
</dbReference>
<protein>
    <recommendedName>
        <fullName evidence="1">Protein kinase domain-containing protein</fullName>
    </recommendedName>
</protein>
<dbReference type="GO" id="GO:0005524">
    <property type="term" value="F:ATP binding"/>
    <property type="evidence" value="ECO:0007669"/>
    <property type="project" value="InterPro"/>
</dbReference>
<dbReference type="EMBL" id="NPIC01000007">
    <property type="protein sequence ID" value="RDL34652.1"/>
    <property type="molecule type" value="Genomic_DNA"/>
</dbReference>
<proteinExistence type="predicted"/>
<dbReference type="InterPro" id="IPR038305">
    <property type="entry name" value="HeLo_sf"/>
</dbReference>
<evidence type="ECO:0000313" key="3">
    <source>
        <dbReference type="Proteomes" id="UP000254866"/>
    </source>
</evidence>
<dbReference type="Pfam" id="PF14479">
    <property type="entry name" value="HeLo"/>
    <property type="match status" value="1"/>
</dbReference>
<dbReference type="RefSeq" id="XP_031867634.1">
    <property type="nucleotide sequence ID" value="XM_032016403.1"/>
</dbReference>
<dbReference type="Gene3D" id="1.20.120.1020">
    <property type="entry name" value="Prion-inhibition and propagation, HeLo domain"/>
    <property type="match status" value="1"/>
</dbReference>
<dbReference type="GO" id="GO:0004672">
    <property type="term" value="F:protein kinase activity"/>
    <property type="evidence" value="ECO:0007669"/>
    <property type="project" value="InterPro"/>
</dbReference>
<keyword evidence="3" id="KW-1185">Reference proteome</keyword>
<evidence type="ECO:0000313" key="2">
    <source>
        <dbReference type="EMBL" id="RDL34652.1"/>
    </source>
</evidence>
<dbReference type="OrthoDB" id="1911848at2759"/>
<accession>A0A370THI1</accession>
<dbReference type="GeneID" id="43600629"/>
<dbReference type="AlphaFoldDB" id="A0A370THI1"/>
<dbReference type="PANTHER" id="PTHR37542">
    <property type="entry name" value="HELO DOMAIN-CONTAINING PROTEIN-RELATED"/>
    <property type="match status" value="1"/>
</dbReference>
<dbReference type="Gene3D" id="1.10.510.10">
    <property type="entry name" value="Transferase(Phosphotransferase) domain 1"/>
    <property type="match status" value="1"/>
</dbReference>
<reference evidence="2 3" key="1">
    <citation type="journal article" date="2018" name="IMA Fungus">
        <title>IMA Genome-F 9: Draft genome sequence of Annulohypoxylon stygium, Aspergillus mulundensis, Berkeleyomyces basicola (syn. Thielaviopsis basicola), Ceratocystis smalleyi, two Cercospora beticola strains, Coleophoma cylindrospora, Fusarium fracticaudum, Phialophora cf. hyalina, and Morchella septimelata.</title>
        <authorList>
            <person name="Wingfield B.D."/>
            <person name="Bills G.F."/>
            <person name="Dong Y."/>
            <person name="Huang W."/>
            <person name="Nel W.J."/>
            <person name="Swalarsk-Parry B.S."/>
            <person name="Vaghefi N."/>
            <person name="Wilken P.M."/>
            <person name="An Z."/>
            <person name="de Beer Z.W."/>
            <person name="De Vos L."/>
            <person name="Chen L."/>
            <person name="Duong T.A."/>
            <person name="Gao Y."/>
            <person name="Hammerbacher A."/>
            <person name="Kikkert J.R."/>
            <person name="Li Y."/>
            <person name="Li H."/>
            <person name="Li K."/>
            <person name="Li Q."/>
            <person name="Liu X."/>
            <person name="Ma X."/>
            <person name="Naidoo K."/>
            <person name="Pethybridge S.J."/>
            <person name="Sun J."/>
            <person name="Steenkamp E.T."/>
            <person name="van der Nest M.A."/>
            <person name="van Wyk S."/>
            <person name="Wingfield M.J."/>
            <person name="Xiong C."/>
            <person name="Yue Q."/>
            <person name="Zhang X."/>
        </authorList>
    </citation>
    <scope>NUCLEOTIDE SEQUENCE [LARGE SCALE GENOMIC DNA]</scope>
    <source>
        <strain evidence="2 3">BP 5553</strain>
    </source>
</reference>
<comment type="caution">
    <text evidence="2">The sequence shown here is derived from an EMBL/GenBank/DDBJ whole genome shotgun (WGS) entry which is preliminary data.</text>
</comment>
<dbReference type="Proteomes" id="UP000254866">
    <property type="component" value="Unassembled WGS sequence"/>
</dbReference>
<dbReference type="SUPFAM" id="SSF56112">
    <property type="entry name" value="Protein kinase-like (PK-like)"/>
    <property type="match status" value="1"/>
</dbReference>
<evidence type="ECO:0000259" key="1">
    <source>
        <dbReference type="PROSITE" id="PS50011"/>
    </source>
</evidence>
<dbReference type="InterPro" id="IPR000719">
    <property type="entry name" value="Prot_kinase_dom"/>
</dbReference>
<dbReference type="PANTHER" id="PTHR37542:SF1">
    <property type="entry name" value="PRION-INHIBITION AND PROPAGATION HELO DOMAIN-CONTAINING PROTEIN"/>
    <property type="match status" value="1"/>
</dbReference>
<dbReference type="InterPro" id="IPR029498">
    <property type="entry name" value="HeLo_dom"/>
</dbReference>
<feature type="domain" description="Protein kinase" evidence="1">
    <location>
        <begin position="313"/>
        <end position="630"/>
    </location>
</feature>
<sequence>MVDPLSVLGAAVGVTSLIIQLTDECVKGYKLYHEAVNLPETHRYLLVRLHIEQQRFLNFALEASLLNIDGAVCSTLQVNRSLLLAILAEIKLLFESFAAANGKYEKEVASSPVNWADHSYPELDLMSLLCIATSDYTQLERENLVNKRAEAVKRLRGLGKSIAQTARNLRTIVVEPKRLVWAAVDKVAFEQLISKLDGLNIFLVSLLDSSQLRRLQDSMSTAYLEILQLRNDIGDLTTLVKALAPAAETELNIHAGTLNVESNALSQAVAEQTAIQKKKESYLRHLANIKIQFTKINNLSNSTLATSDHSKLIDSPLSLGDFDFAEVASEAGILQRRTRTTYRGRRVWIEWKEIPATGPIAVNEQVEWRIGLLTDLLRSAKPEGFRAARCLGYIKMLYTDDATLFGIVFEEPLVYSAESKIATLRDLLERQPHPSLSARLALCAVLARCVHSLHAVNWLHKGLRPDNVVFFSSSELPSLDEPFLSGFELSRPSIMDQLTEKPGFDPVKDIYRHPNAQSSQADGNYRKSYDIYSLGVLMIEVALWKRIEDVVPLEDLAKTKPSALREIQPWLLGMPLSTSFPLKNTESGSCLQQVSFACGDSFHGIVDQCLRMDTVESPEYYGEKEAAIALRVQRATEQDIVKKLDRIASLV</sequence>